<proteinExistence type="predicted"/>
<organism evidence="2 3">
    <name type="scientific">Euhalothece natronophila Z-M001</name>
    <dbReference type="NCBI Taxonomy" id="522448"/>
    <lineage>
        <taxon>Bacteria</taxon>
        <taxon>Bacillati</taxon>
        <taxon>Cyanobacteriota</taxon>
        <taxon>Cyanophyceae</taxon>
        <taxon>Oscillatoriophycideae</taxon>
        <taxon>Chroococcales</taxon>
        <taxon>Halothecacae</taxon>
        <taxon>Halothece cluster</taxon>
        <taxon>Euhalothece</taxon>
    </lineage>
</organism>
<protein>
    <submittedName>
        <fullName evidence="2">TIGR04376 family protein</fullName>
    </submittedName>
</protein>
<dbReference type="KEGG" id="enn:FRE64_15295"/>
<evidence type="ECO:0000313" key="3">
    <source>
        <dbReference type="Proteomes" id="UP000318453"/>
    </source>
</evidence>
<gene>
    <name evidence="2" type="ORF">FRE64_15295</name>
</gene>
<keyword evidence="3" id="KW-1185">Reference proteome</keyword>
<reference evidence="2" key="1">
    <citation type="submission" date="2019-08" db="EMBL/GenBank/DDBJ databases">
        <title>Carotenoids and Carotenoid Binding Proteins in the Halophilic Cyanobacterium Euhalothece sp. ZM00.</title>
        <authorList>
            <person name="Cho S.M."/>
            <person name="Song J.Y."/>
            <person name="Park Y.-I."/>
        </authorList>
    </citation>
    <scope>NUCLEOTIDE SEQUENCE [LARGE SCALE GENOMIC DNA]</scope>
    <source>
        <strain evidence="2">Z-M001</strain>
    </source>
</reference>
<dbReference type="Proteomes" id="UP000318453">
    <property type="component" value="Chromosome"/>
</dbReference>
<dbReference type="OrthoDB" id="511898at2"/>
<sequence>MGLLDDLTKFLETRLDEFLKNNPHLELQALEEQLKEEEKEAIRLVLDLQKQEKKLENEILAIAEDVKLWHHRIDKARAGNREDLAQAAQEKEASLLRLGNQRWGQMKAVQEKIQKARELIEEVRKRQKEVKAKARAAQANQQATNSNVTSGWNAGESYYNQGFGYGTGQSKYAFDDLEEKFRNWEVEEELKQMKEH</sequence>
<feature type="coiled-coil region" evidence="1">
    <location>
        <begin position="20"/>
        <end position="65"/>
    </location>
</feature>
<accession>A0A5B8NQD0</accession>
<feature type="coiled-coil region" evidence="1">
    <location>
        <begin position="106"/>
        <end position="140"/>
    </location>
</feature>
<evidence type="ECO:0000256" key="1">
    <source>
        <dbReference type="SAM" id="Coils"/>
    </source>
</evidence>
<name>A0A5B8NQD0_9CHRO</name>
<keyword evidence="1" id="KW-0175">Coiled coil</keyword>
<dbReference type="RefSeq" id="WP_146297023.1">
    <property type="nucleotide sequence ID" value="NZ_CP042326.1"/>
</dbReference>
<dbReference type="NCBIfam" id="TIGR04376">
    <property type="entry name" value="TIGR04376 family protein"/>
    <property type="match status" value="1"/>
</dbReference>
<dbReference type="AlphaFoldDB" id="A0A5B8NQD0"/>
<evidence type="ECO:0000313" key="2">
    <source>
        <dbReference type="EMBL" id="QDZ41188.1"/>
    </source>
</evidence>
<dbReference type="EMBL" id="CP042326">
    <property type="protein sequence ID" value="QDZ41188.1"/>
    <property type="molecule type" value="Genomic_DNA"/>
</dbReference>
<dbReference type="InterPro" id="IPR030816">
    <property type="entry name" value="CHP04376"/>
</dbReference>